<gene>
    <name evidence="1" type="ORF">KIPB_015489</name>
</gene>
<reference evidence="1 2" key="1">
    <citation type="journal article" date="2018" name="PLoS ONE">
        <title>The draft genome of Kipferlia bialata reveals reductive genome evolution in fornicate parasites.</title>
        <authorList>
            <person name="Tanifuji G."/>
            <person name="Takabayashi S."/>
            <person name="Kume K."/>
            <person name="Takagi M."/>
            <person name="Nakayama T."/>
            <person name="Kamikawa R."/>
            <person name="Inagaki Y."/>
            <person name="Hashimoto T."/>
        </authorList>
    </citation>
    <scope>NUCLEOTIDE SEQUENCE [LARGE SCALE GENOMIC DNA]</scope>
    <source>
        <strain evidence="1">NY0173</strain>
    </source>
</reference>
<evidence type="ECO:0000313" key="2">
    <source>
        <dbReference type="Proteomes" id="UP000265618"/>
    </source>
</evidence>
<name>A0A9K3GQ92_9EUKA</name>
<dbReference type="AlphaFoldDB" id="A0A9K3GQ92"/>
<evidence type="ECO:0000313" key="1">
    <source>
        <dbReference type="EMBL" id="GIQ91979.1"/>
    </source>
</evidence>
<comment type="caution">
    <text evidence="1">The sequence shown here is derived from an EMBL/GenBank/DDBJ whole genome shotgun (WGS) entry which is preliminary data.</text>
</comment>
<keyword evidence="2" id="KW-1185">Reference proteome</keyword>
<dbReference type="EMBL" id="BDIP01008719">
    <property type="protein sequence ID" value="GIQ91979.1"/>
    <property type="molecule type" value="Genomic_DNA"/>
</dbReference>
<organism evidence="1 2">
    <name type="scientific">Kipferlia bialata</name>
    <dbReference type="NCBI Taxonomy" id="797122"/>
    <lineage>
        <taxon>Eukaryota</taxon>
        <taxon>Metamonada</taxon>
        <taxon>Carpediemonas-like organisms</taxon>
        <taxon>Kipferlia</taxon>
    </lineage>
</organism>
<proteinExistence type="predicted"/>
<sequence length="70" mass="8370">KERDFSSDLERRLVELRELEADEKRKLELWKGQFRSHIQERFSARLSAVEEAGSSFDRELTDVETQMKQV</sequence>
<dbReference type="Proteomes" id="UP000265618">
    <property type="component" value="Unassembled WGS sequence"/>
</dbReference>
<accession>A0A9K3GQ92</accession>
<feature type="non-terminal residue" evidence="1">
    <location>
        <position position="1"/>
    </location>
</feature>
<protein>
    <submittedName>
        <fullName evidence="1">Uncharacterized protein</fullName>
    </submittedName>
</protein>